<gene>
    <name evidence="1" type="ORF">GMARGA_LOCUS7740</name>
</gene>
<sequence>MSVVTLMGIGSKKNKNKASRYYQMSAPILPNLFQCYQNERKVEKDKPKTFIGCQNIKKVNHDVGVHDLDRWQMNNGKNERPVRIIDSTDDNRLRAVNINDRVAAVKYNNKDCTLQQCMTRKK</sequence>
<accession>A0ABN7UKF5</accession>
<reference evidence="1 2" key="1">
    <citation type="submission" date="2021-06" db="EMBL/GenBank/DDBJ databases">
        <authorList>
            <person name="Kallberg Y."/>
            <person name="Tangrot J."/>
            <person name="Rosling A."/>
        </authorList>
    </citation>
    <scope>NUCLEOTIDE SEQUENCE [LARGE SCALE GENOMIC DNA]</scope>
    <source>
        <strain evidence="1 2">120-4 pot B 10/14</strain>
    </source>
</reference>
<organism evidence="1 2">
    <name type="scientific">Gigaspora margarita</name>
    <dbReference type="NCBI Taxonomy" id="4874"/>
    <lineage>
        <taxon>Eukaryota</taxon>
        <taxon>Fungi</taxon>
        <taxon>Fungi incertae sedis</taxon>
        <taxon>Mucoromycota</taxon>
        <taxon>Glomeromycotina</taxon>
        <taxon>Glomeromycetes</taxon>
        <taxon>Diversisporales</taxon>
        <taxon>Gigasporaceae</taxon>
        <taxon>Gigaspora</taxon>
    </lineage>
</organism>
<dbReference type="Proteomes" id="UP000789901">
    <property type="component" value="Unassembled WGS sequence"/>
</dbReference>
<proteinExistence type="predicted"/>
<protein>
    <submittedName>
        <fullName evidence="1">6352_t:CDS:1</fullName>
    </submittedName>
</protein>
<dbReference type="EMBL" id="CAJVQB010003829">
    <property type="protein sequence ID" value="CAG8618909.1"/>
    <property type="molecule type" value="Genomic_DNA"/>
</dbReference>
<evidence type="ECO:0000313" key="2">
    <source>
        <dbReference type="Proteomes" id="UP000789901"/>
    </source>
</evidence>
<comment type="caution">
    <text evidence="1">The sequence shown here is derived from an EMBL/GenBank/DDBJ whole genome shotgun (WGS) entry which is preliminary data.</text>
</comment>
<name>A0ABN7UKF5_GIGMA</name>
<evidence type="ECO:0000313" key="1">
    <source>
        <dbReference type="EMBL" id="CAG8618909.1"/>
    </source>
</evidence>
<keyword evidence="2" id="KW-1185">Reference proteome</keyword>